<sequence length="119" mass="13553">MIPCHSCALEFDDYKALALHIIASKKGHRKGKIWAAKYMHRNALNAKKQDYGRTPLTEEQKDNKEDSRRTLSGNSRPVVVNCPKCRNNHRTVLEEEFAESPEAWKIKGLNAVMCPRCTG</sequence>
<dbReference type="EMBL" id="LAZR01002617">
    <property type="protein sequence ID" value="KKN27703.1"/>
    <property type="molecule type" value="Genomic_DNA"/>
</dbReference>
<evidence type="ECO:0000256" key="1">
    <source>
        <dbReference type="SAM" id="MobiDB-lite"/>
    </source>
</evidence>
<evidence type="ECO:0000313" key="2">
    <source>
        <dbReference type="EMBL" id="KKN27703.1"/>
    </source>
</evidence>
<name>A0A0F9SE68_9ZZZZ</name>
<accession>A0A0F9SE68</accession>
<protein>
    <submittedName>
        <fullName evidence="2">Uncharacterized protein</fullName>
    </submittedName>
</protein>
<dbReference type="AlphaFoldDB" id="A0A0F9SE68"/>
<feature type="compositionally biased region" description="Basic and acidic residues" evidence="1">
    <location>
        <begin position="47"/>
        <end position="69"/>
    </location>
</feature>
<reference evidence="2" key="1">
    <citation type="journal article" date="2015" name="Nature">
        <title>Complex archaea that bridge the gap between prokaryotes and eukaryotes.</title>
        <authorList>
            <person name="Spang A."/>
            <person name="Saw J.H."/>
            <person name="Jorgensen S.L."/>
            <person name="Zaremba-Niedzwiedzka K."/>
            <person name="Martijn J."/>
            <person name="Lind A.E."/>
            <person name="van Eijk R."/>
            <person name="Schleper C."/>
            <person name="Guy L."/>
            <person name="Ettema T.J."/>
        </authorList>
    </citation>
    <scope>NUCLEOTIDE SEQUENCE</scope>
</reference>
<gene>
    <name evidence="2" type="ORF">LCGC14_0861790</name>
</gene>
<organism evidence="2">
    <name type="scientific">marine sediment metagenome</name>
    <dbReference type="NCBI Taxonomy" id="412755"/>
    <lineage>
        <taxon>unclassified sequences</taxon>
        <taxon>metagenomes</taxon>
        <taxon>ecological metagenomes</taxon>
    </lineage>
</organism>
<proteinExistence type="predicted"/>
<comment type="caution">
    <text evidence="2">The sequence shown here is derived from an EMBL/GenBank/DDBJ whole genome shotgun (WGS) entry which is preliminary data.</text>
</comment>
<feature type="region of interest" description="Disordered" evidence="1">
    <location>
        <begin position="47"/>
        <end position="75"/>
    </location>
</feature>